<evidence type="ECO:0000313" key="2">
    <source>
        <dbReference type="EMBL" id="GAX51641.1"/>
    </source>
</evidence>
<reference evidence="3" key="1">
    <citation type="submission" date="2017-05" db="EMBL/GenBank/DDBJ databases">
        <title>Streptomyces olivochromogenes NBRC 3561 whole genome shotgun sequence.</title>
        <authorList>
            <person name="Dohra H."/>
            <person name="Kodani S."/>
        </authorList>
    </citation>
    <scope>NUCLEOTIDE SEQUENCE [LARGE SCALE GENOMIC DNA]</scope>
    <source>
        <strain evidence="3">NBRC 3561</strain>
    </source>
</reference>
<protein>
    <recommendedName>
        <fullName evidence="1">FlgD/Vpr Ig-like domain-containing protein</fullName>
    </recommendedName>
</protein>
<dbReference type="STRING" id="1963.AQJ27_21010"/>
<evidence type="ECO:0000259" key="1">
    <source>
        <dbReference type="Pfam" id="PF13860"/>
    </source>
</evidence>
<dbReference type="Proteomes" id="UP000217446">
    <property type="component" value="Unassembled WGS sequence"/>
</dbReference>
<dbReference type="EMBL" id="BDQI01000005">
    <property type="protein sequence ID" value="GAX51641.1"/>
    <property type="molecule type" value="Genomic_DNA"/>
</dbReference>
<accession>A0A250VBW2</accession>
<organism evidence="2 3">
    <name type="scientific">Streptomyces olivochromogenes</name>
    <dbReference type="NCBI Taxonomy" id="1963"/>
    <lineage>
        <taxon>Bacteria</taxon>
        <taxon>Bacillati</taxon>
        <taxon>Actinomycetota</taxon>
        <taxon>Actinomycetes</taxon>
        <taxon>Kitasatosporales</taxon>
        <taxon>Streptomycetaceae</taxon>
        <taxon>Streptomyces</taxon>
    </lineage>
</organism>
<gene>
    <name evidence="2" type="ORF">SO3561_03148</name>
</gene>
<comment type="caution">
    <text evidence="2">The sequence shown here is derived from an EMBL/GenBank/DDBJ whole genome shotgun (WGS) entry which is preliminary data.</text>
</comment>
<dbReference type="InterPro" id="IPR025965">
    <property type="entry name" value="FlgD/Vpr_Ig-like"/>
</dbReference>
<name>A0A250VBW2_STROL</name>
<proteinExistence type="predicted"/>
<feature type="domain" description="FlgD/Vpr Ig-like" evidence="1">
    <location>
        <begin position="726"/>
        <end position="776"/>
    </location>
</feature>
<keyword evidence="3" id="KW-1185">Reference proteome</keyword>
<evidence type="ECO:0000313" key="3">
    <source>
        <dbReference type="Proteomes" id="UP000217446"/>
    </source>
</evidence>
<dbReference type="AlphaFoldDB" id="A0A250VBW2"/>
<dbReference type="Gene3D" id="2.60.40.4070">
    <property type="match status" value="1"/>
</dbReference>
<dbReference type="Pfam" id="PF13860">
    <property type="entry name" value="FlgD_ig"/>
    <property type="match status" value="1"/>
</dbReference>
<sequence length="794" mass="81697">MSGSDAAPLVCADPSPGVHHSCQLPLWRGSCMSPVLMMRLRTMFSGEGNVTRSRRLAAVALTGAAALSCAVLTAPAHAAPSVDTPVATVQLSGTLPTEIDYTWAGSSGFRYRLPENSGTLQWADYPGVTPPAHAGPDDLATGTDVITSVSGATVTQQHRSTGVTATVTVPSGQTYRAASGWSVLTQDAAGAPHVLRAAADGTTTDLPVTGLPDGAQLTGTFVTGGSVRRLAVVYTHDGATDVGLVDLADGTFRTYLTGVGNSPRIVFNDRWLVNGTKAIRVDSAPGTAPSTITASFLGEAQAVVGDQLLTGNAMFLPGGATPELTAVSLTDNTAHTLLADSKGSFLATPDGGALATAGPSSVDWHVYRVTPARDGSATTEKVLDLPAWQAWLDGMTLAGGELLMYGNTTHTGGIYGFYGIPLDTAGKPTGLQSRRGPTLQGSTCPGGDAACPQLEALGDGRVAYLWTDAQGEEHVLAVGLDATTIADEPTGDAGGRIGTGTGRYVLYNGGTPGSQRVADFPRGATAGGTALDRTRTAAAVWGQRLWTPGSTQGTVVAYDLKAKKNVATVDTGAPCTPSEIQAVNAWLYWSCGSAGPAGVYDRAANRAITVPSGQARLADGYLVRENRTTHELLLTDFHTGTATTRTVAVLPAADQNTGGSTGRWAVDRFGGNVAYLTDRRQVAIVTAGVPTSALAQMEAQTDPQPGGPTTANPWRPVWQLNKPSAWRLTLSNASGTVVRTLTGASTAAAVRPAWDARTDSGTFVPSGTYTWKLTAEPRDGQGPALALTGTTTAG</sequence>